<dbReference type="SMART" id="SM00671">
    <property type="entry name" value="SEL1"/>
    <property type="match status" value="1"/>
</dbReference>
<proteinExistence type="predicted"/>
<dbReference type="SUPFAM" id="SSF81901">
    <property type="entry name" value="HCP-like"/>
    <property type="match status" value="1"/>
</dbReference>
<dbReference type="Pfam" id="PF08238">
    <property type="entry name" value="Sel1"/>
    <property type="match status" value="2"/>
</dbReference>
<keyword evidence="1" id="KW-0472">Membrane</keyword>
<protein>
    <submittedName>
        <fullName evidence="2">Uncharacterized protein</fullName>
    </submittedName>
</protein>
<dbReference type="Gene3D" id="1.25.40.10">
    <property type="entry name" value="Tetratricopeptide repeat domain"/>
    <property type="match status" value="1"/>
</dbReference>
<evidence type="ECO:0000313" key="3">
    <source>
        <dbReference type="Proteomes" id="UP000821866"/>
    </source>
</evidence>
<comment type="caution">
    <text evidence="2">The sequence shown here is derived from an EMBL/GenBank/DDBJ whole genome shotgun (WGS) entry which is preliminary data.</text>
</comment>
<keyword evidence="1" id="KW-0812">Transmembrane</keyword>
<evidence type="ECO:0000313" key="2">
    <source>
        <dbReference type="EMBL" id="KAH8018869.1"/>
    </source>
</evidence>
<dbReference type="EMBL" id="JABSTU010000010">
    <property type="protein sequence ID" value="KAH8018869.1"/>
    <property type="molecule type" value="Genomic_DNA"/>
</dbReference>
<reference evidence="2" key="1">
    <citation type="journal article" date="2020" name="Cell">
        <title>Large-Scale Comparative Analyses of Tick Genomes Elucidate Their Genetic Diversity and Vector Capacities.</title>
        <authorList>
            <consortium name="Tick Genome and Microbiome Consortium (TIGMIC)"/>
            <person name="Jia N."/>
            <person name="Wang J."/>
            <person name="Shi W."/>
            <person name="Du L."/>
            <person name="Sun Y."/>
            <person name="Zhan W."/>
            <person name="Jiang J.F."/>
            <person name="Wang Q."/>
            <person name="Zhang B."/>
            <person name="Ji P."/>
            <person name="Bell-Sakyi L."/>
            <person name="Cui X.M."/>
            <person name="Yuan T.T."/>
            <person name="Jiang B.G."/>
            <person name="Yang W.F."/>
            <person name="Lam T.T."/>
            <person name="Chang Q.C."/>
            <person name="Ding S.J."/>
            <person name="Wang X.J."/>
            <person name="Zhu J.G."/>
            <person name="Ruan X.D."/>
            <person name="Zhao L."/>
            <person name="Wei J.T."/>
            <person name="Ye R.Z."/>
            <person name="Que T.C."/>
            <person name="Du C.H."/>
            <person name="Zhou Y.H."/>
            <person name="Cheng J.X."/>
            <person name="Dai P.F."/>
            <person name="Guo W.B."/>
            <person name="Han X.H."/>
            <person name="Huang E.J."/>
            <person name="Li L.F."/>
            <person name="Wei W."/>
            <person name="Gao Y.C."/>
            <person name="Liu J.Z."/>
            <person name="Shao H.Z."/>
            <person name="Wang X."/>
            <person name="Wang C.C."/>
            <person name="Yang T.C."/>
            <person name="Huo Q.B."/>
            <person name="Li W."/>
            <person name="Chen H.Y."/>
            <person name="Chen S.E."/>
            <person name="Zhou L.G."/>
            <person name="Ni X.B."/>
            <person name="Tian J.H."/>
            <person name="Sheng Y."/>
            <person name="Liu T."/>
            <person name="Pan Y.S."/>
            <person name="Xia L.Y."/>
            <person name="Li J."/>
            <person name="Zhao F."/>
            <person name="Cao W.C."/>
        </authorList>
    </citation>
    <scope>NUCLEOTIDE SEQUENCE</scope>
    <source>
        <strain evidence="2">Rmic-2018</strain>
    </source>
</reference>
<dbReference type="AlphaFoldDB" id="A0A9J6D9K2"/>
<dbReference type="InterPro" id="IPR006597">
    <property type="entry name" value="Sel1-like"/>
</dbReference>
<evidence type="ECO:0000256" key="1">
    <source>
        <dbReference type="SAM" id="Phobius"/>
    </source>
</evidence>
<sequence>MTGARRRSKQGKRYVAKENEGADNLPFGGKVRLARRRKPDGWLVIALEVLGVAAVFVLVYLGYYHQESVHFHLNHMYAHAGHAHAQHVVAHKYLHGNGVPKNSSMAFYWFRKSADQGHAHSAYNLAVGHMQGFPTDVQKGGAMQDSLIFSGRRVCSELECTRSSEWDEQPALHLHRSEARFVDSWRGGAAVAVDWWCSHRRHWFGRVPSVFVVAFTY</sequence>
<accession>A0A9J6D9K2</accession>
<dbReference type="VEuPathDB" id="VectorBase:LOC119177003"/>
<feature type="transmembrane region" description="Helical" evidence="1">
    <location>
        <begin position="42"/>
        <end position="63"/>
    </location>
</feature>
<keyword evidence="1" id="KW-1133">Transmembrane helix</keyword>
<keyword evidence="3" id="KW-1185">Reference proteome</keyword>
<reference evidence="2" key="2">
    <citation type="submission" date="2021-09" db="EMBL/GenBank/DDBJ databases">
        <authorList>
            <person name="Jia N."/>
            <person name="Wang J."/>
            <person name="Shi W."/>
            <person name="Du L."/>
            <person name="Sun Y."/>
            <person name="Zhan W."/>
            <person name="Jiang J."/>
            <person name="Wang Q."/>
            <person name="Zhang B."/>
            <person name="Ji P."/>
            <person name="Sakyi L.B."/>
            <person name="Cui X."/>
            <person name="Yuan T."/>
            <person name="Jiang B."/>
            <person name="Yang W."/>
            <person name="Lam T.T.-Y."/>
            <person name="Chang Q."/>
            <person name="Ding S."/>
            <person name="Wang X."/>
            <person name="Zhu J."/>
            <person name="Ruan X."/>
            <person name="Zhao L."/>
            <person name="Wei J."/>
            <person name="Que T."/>
            <person name="Du C."/>
            <person name="Cheng J."/>
            <person name="Dai P."/>
            <person name="Han X."/>
            <person name="Huang E."/>
            <person name="Gao Y."/>
            <person name="Liu J."/>
            <person name="Shao H."/>
            <person name="Ye R."/>
            <person name="Li L."/>
            <person name="Wei W."/>
            <person name="Wang X."/>
            <person name="Wang C."/>
            <person name="Huo Q."/>
            <person name="Li W."/>
            <person name="Guo W."/>
            <person name="Chen H."/>
            <person name="Chen S."/>
            <person name="Zhou L."/>
            <person name="Zhou L."/>
            <person name="Ni X."/>
            <person name="Tian J."/>
            <person name="Zhou Y."/>
            <person name="Sheng Y."/>
            <person name="Liu T."/>
            <person name="Pan Y."/>
            <person name="Xia L."/>
            <person name="Li J."/>
            <person name="Zhao F."/>
            <person name="Cao W."/>
        </authorList>
    </citation>
    <scope>NUCLEOTIDE SEQUENCE</scope>
    <source>
        <strain evidence="2">Rmic-2018</strain>
        <tissue evidence="2">Larvae</tissue>
    </source>
</reference>
<gene>
    <name evidence="2" type="ORF">HPB51_013549</name>
</gene>
<dbReference type="InterPro" id="IPR011990">
    <property type="entry name" value="TPR-like_helical_dom_sf"/>
</dbReference>
<organism evidence="2 3">
    <name type="scientific">Rhipicephalus microplus</name>
    <name type="common">Cattle tick</name>
    <name type="synonym">Boophilus microplus</name>
    <dbReference type="NCBI Taxonomy" id="6941"/>
    <lineage>
        <taxon>Eukaryota</taxon>
        <taxon>Metazoa</taxon>
        <taxon>Ecdysozoa</taxon>
        <taxon>Arthropoda</taxon>
        <taxon>Chelicerata</taxon>
        <taxon>Arachnida</taxon>
        <taxon>Acari</taxon>
        <taxon>Parasitiformes</taxon>
        <taxon>Ixodida</taxon>
        <taxon>Ixodoidea</taxon>
        <taxon>Ixodidae</taxon>
        <taxon>Rhipicephalinae</taxon>
        <taxon>Rhipicephalus</taxon>
        <taxon>Boophilus</taxon>
    </lineage>
</organism>
<name>A0A9J6D9K2_RHIMP</name>
<dbReference type="Proteomes" id="UP000821866">
    <property type="component" value="Chromosome 8"/>
</dbReference>